<accession>A0A1V3IGD0</accession>
<name>A0A1V3IGD0_9PAST</name>
<comment type="caution">
    <text evidence="2">The sequence shown here is derived from an EMBL/GenBank/DDBJ whole genome shotgun (WGS) entry which is preliminary data.</text>
</comment>
<feature type="domain" description="Gp5/Type VI secretion system Vgr C-terminal trimerisation" evidence="1">
    <location>
        <begin position="1"/>
        <end position="58"/>
    </location>
</feature>
<dbReference type="AlphaFoldDB" id="A0A1V3IGD0"/>
<dbReference type="Pfam" id="PF22178">
    <property type="entry name" value="Gp5_trimer_C"/>
    <property type="match status" value="1"/>
</dbReference>
<evidence type="ECO:0000259" key="1">
    <source>
        <dbReference type="Pfam" id="PF22178"/>
    </source>
</evidence>
<dbReference type="EMBL" id="MLHJ01000122">
    <property type="protein sequence ID" value="OOF39495.1"/>
    <property type="molecule type" value="Genomic_DNA"/>
</dbReference>
<organism evidence="2 3">
    <name type="scientific">Rodentibacter rarus</name>
    <dbReference type="NCBI Taxonomy" id="1908260"/>
    <lineage>
        <taxon>Bacteria</taxon>
        <taxon>Pseudomonadati</taxon>
        <taxon>Pseudomonadota</taxon>
        <taxon>Gammaproteobacteria</taxon>
        <taxon>Pasteurellales</taxon>
        <taxon>Pasteurellaceae</taxon>
        <taxon>Rodentibacter</taxon>
    </lineage>
</organism>
<protein>
    <recommendedName>
        <fullName evidence="1">Gp5/Type VI secretion system Vgr C-terminal trimerisation domain-containing protein</fullName>
    </recommendedName>
</protein>
<gene>
    <name evidence="2" type="ORF">BKK50_10610</name>
</gene>
<keyword evidence="3" id="KW-1185">Reference proteome</keyword>
<dbReference type="SUPFAM" id="SSF69349">
    <property type="entry name" value="Phage fibre proteins"/>
    <property type="match status" value="1"/>
</dbReference>
<dbReference type="Proteomes" id="UP000189433">
    <property type="component" value="Unassembled WGS sequence"/>
</dbReference>
<dbReference type="InterPro" id="IPR054030">
    <property type="entry name" value="Gp5_Vgr_C"/>
</dbReference>
<reference evidence="2 3" key="1">
    <citation type="submission" date="2016-10" db="EMBL/GenBank/DDBJ databases">
        <title>Rodentibacter gen. nov. and new species.</title>
        <authorList>
            <person name="Christensen H."/>
        </authorList>
    </citation>
    <scope>NUCLEOTIDE SEQUENCE [LARGE SCALE GENOMIC DNA]</scope>
    <source>
        <strain evidence="2 3">CCUG17206</strain>
    </source>
</reference>
<dbReference type="STRING" id="1908260.BKK50_10610"/>
<sequence length="210" mass="23810">MNTVVLNDKTTQVGNCHREKIGEDQHIEVHQNRQKTVGGIETQKIGQNKIEYVKGDYQHFSHLDTLLSSAEGNIIFETAGGKVTLTQDGKITILAKKIIINGQPVKINCGNENVDISELISALSENSKWLAFQYFDSYKKPLKNLSYTVYFENGEQYKGKLDNQGVCYIENPASEIVDIEIHNEIIPKREDVSAYLNRFFSKKENIKNVV</sequence>
<evidence type="ECO:0000313" key="2">
    <source>
        <dbReference type="EMBL" id="OOF39495.1"/>
    </source>
</evidence>
<evidence type="ECO:0000313" key="3">
    <source>
        <dbReference type="Proteomes" id="UP000189433"/>
    </source>
</evidence>
<proteinExistence type="predicted"/>